<proteinExistence type="predicted"/>
<feature type="DNA-binding region" description="H-T-H motif" evidence="5">
    <location>
        <begin position="28"/>
        <end position="47"/>
    </location>
</feature>
<gene>
    <name evidence="7" type="ORF">Aiant_20440</name>
</gene>
<dbReference type="Proteomes" id="UP000676967">
    <property type="component" value="Chromosome"/>
</dbReference>
<dbReference type="EMBL" id="AP023356">
    <property type="protein sequence ID" value="BCJ41387.1"/>
    <property type="molecule type" value="Genomic_DNA"/>
</dbReference>
<keyword evidence="8" id="KW-1185">Reference proteome</keyword>
<dbReference type="InterPro" id="IPR036271">
    <property type="entry name" value="Tet_transcr_reg_TetR-rel_C_sf"/>
</dbReference>
<dbReference type="RefSeq" id="WP_189333462.1">
    <property type="nucleotide sequence ID" value="NZ_AP023356.1"/>
</dbReference>
<accession>A0ABM7LQ74</accession>
<dbReference type="InterPro" id="IPR009057">
    <property type="entry name" value="Homeodomain-like_sf"/>
</dbReference>
<evidence type="ECO:0000256" key="3">
    <source>
        <dbReference type="ARBA" id="ARBA00023125"/>
    </source>
</evidence>
<feature type="domain" description="HTH tetR-type" evidence="6">
    <location>
        <begin position="5"/>
        <end position="65"/>
    </location>
</feature>
<protein>
    <submittedName>
        <fullName evidence="7">Transcriptional regulator</fullName>
    </submittedName>
</protein>
<dbReference type="PROSITE" id="PS50977">
    <property type="entry name" value="HTH_TETR_2"/>
    <property type="match status" value="1"/>
</dbReference>
<organism evidence="7 8">
    <name type="scientific">Actinoplanes ianthinogenes</name>
    <dbReference type="NCBI Taxonomy" id="122358"/>
    <lineage>
        <taxon>Bacteria</taxon>
        <taxon>Bacillati</taxon>
        <taxon>Actinomycetota</taxon>
        <taxon>Actinomycetes</taxon>
        <taxon>Micromonosporales</taxon>
        <taxon>Micromonosporaceae</taxon>
        <taxon>Actinoplanes</taxon>
    </lineage>
</organism>
<keyword evidence="2" id="KW-0805">Transcription regulation</keyword>
<keyword evidence="1" id="KW-0678">Repressor</keyword>
<dbReference type="PANTHER" id="PTHR30055">
    <property type="entry name" value="HTH-TYPE TRANSCRIPTIONAL REGULATOR RUTR"/>
    <property type="match status" value="1"/>
</dbReference>
<reference evidence="7 8" key="1">
    <citation type="submission" date="2020-08" db="EMBL/GenBank/DDBJ databases">
        <title>Whole genome shotgun sequence of Actinoplanes ianthinogenes NBRC 13996.</title>
        <authorList>
            <person name="Komaki H."/>
            <person name="Tamura T."/>
        </authorList>
    </citation>
    <scope>NUCLEOTIDE SEQUENCE [LARGE SCALE GENOMIC DNA]</scope>
    <source>
        <strain evidence="7 8">NBRC 13996</strain>
    </source>
</reference>
<dbReference type="SUPFAM" id="SSF48498">
    <property type="entry name" value="Tetracyclin repressor-like, C-terminal domain"/>
    <property type="match status" value="1"/>
</dbReference>
<evidence type="ECO:0000256" key="5">
    <source>
        <dbReference type="PROSITE-ProRule" id="PRU00335"/>
    </source>
</evidence>
<keyword evidence="3 5" id="KW-0238">DNA-binding</keyword>
<keyword evidence="4" id="KW-0804">Transcription</keyword>
<evidence type="ECO:0000313" key="7">
    <source>
        <dbReference type="EMBL" id="BCJ41387.1"/>
    </source>
</evidence>
<evidence type="ECO:0000313" key="8">
    <source>
        <dbReference type="Proteomes" id="UP000676967"/>
    </source>
</evidence>
<dbReference type="Pfam" id="PF00440">
    <property type="entry name" value="TetR_N"/>
    <property type="match status" value="1"/>
</dbReference>
<dbReference type="InterPro" id="IPR001647">
    <property type="entry name" value="HTH_TetR"/>
</dbReference>
<evidence type="ECO:0000256" key="2">
    <source>
        <dbReference type="ARBA" id="ARBA00023015"/>
    </source>
</evidence>
<evidence type="ECO:0000256" key="1">
    <source>
        <dbReference type="ARBA" id="ARBA00022491"/>
    </source>
</evidence>
<dbReference type="InterPro" id="IPR039538">
    <property type="entry name" value="BetI_C"/>
</dbReference>
<dbReference type="Pfam" id="PF13977">
    <property type="entry name" value="TetR_C_6"/>
    <property type="match status" value="1"/>
</dbReference>
<evidence type="ECO:0000259" key="6">
    <source>
        <dbReference type="PROSITE" id="PS50977"/>
    </source>
</evidence>
<evidence type="ECO:0000256" key="4">
    <source>
        <dbReference type="ARBA" id="ARBA00023163"/>
    </source>
</evidence>
<dbReference type="Gene3D" id="1.10.357.10">
    <property type="entry name" value="Tetracycline Repressor, domain 2"/>
    <property type="match status" value="1"/>
</dbReference>
<sequence>MRRSAAKRVEVLAAAGEVVAARGADATRFSDVTAATGVGVSTLQYYFGTREDMLIAVFRHAAEREFELVGESLAGLTDPWERLLAIARHLGSDLSWRLWVESWRWASRDAEVRADVLADYTRWRELIAANIEADDPMRVARQVLALIDGLALPVVLGDPDVDRAAANELLEDALARLLGRSPAL</sequence>
<dbReference type="PANTHER" id="PTHR30055:SF219">
    <property type="entry name" value="TRANSCRIPTIONAL REGULATORY PROTEIN"/>
    <property type="match status" value="1"/>
</dbReference>
<dbReference type="SUPFAM" id="SSF46689">
    <property type="entry name" value="Homeodomain-like"/>
    <property type="match status" value="1"/>
</dbReference>
<dbReference type="InterPro" id="IPR050109">
    <property type="entry name" value="HTH-type_TetR-like_transc_reg"/>
</dbReference>
<name>A0ABM7LQ74_9ACTN</name>